<evidence type="ECO:0000256" key="4">
    <source>
        <dbReference type="ARBA" id="ARBA00019232"/>
    </source>
</evidence>
<feature type="transmembrane region" description="Helical" evidence="7">
    <location>
        <begin position="52"/>
        <end position="71"/>
    </location>
</feature>
<dbReference type="InterPro" id="IPR019533">
    <property type="entry name" value="Peptidase_S26"/>
</dbReference>
<evidence type="ECO:0000313" key="9">
    <source>
        <dbReference type="EMBL" id="GJG59874.1"/>
    </source>
</evidence>
<evidence type="ECO:0000256" key="7">
    <source>
        <dbReference type="RuleBase" id="RU362042"/>
    </source>
</evidence>
<evidence type="ECO:0000256" key="5">
    <source>
        <dbReference type="ARBA" id="ARBA00022801"/>
    </source>
</evidence>
<feature type="active site" evidence="6">
    <location>
        <position position="120"/>
    </location>
</feature>
<dbReference type="InterPro" id="IPR036286">
    <property type="entry name" value="LexA/Signal_pep-like_sf"/>
</dbReference>
<keyword evidence="7" id="KW-0812">Transmembrane</keyword>
<sequence>MTGSLRKIVITLPEKMIDKEKEKLNPRKQWMKFSVVIILYALFIAWVGPRSIVGWILTIIGALFFFDVYITKKIHWSWWKDGSAVTRTVMSWVDAIVFALVAVYFINLFCFQNFVIPSSSLEKSLLTGDYLAVSKVSYGPRIPETPLTMPLTQHTLPLFGCKSYIPWPHWDYRRMKGLGQVELNDIVVFNFPDGDTIMTADQYQAQDYYSIVYQNGTALMAQQNPNIDLSKMNAEQQRDFYAKAYALGRQYVINNPQTFGPLDNRPVDREENYVKRCVGLPGQTLQIRNRIVYLDGKANKEPDNVQYTYFIKFANGITATDLIGDNYDALRKELGISEEDVQCLGQLHGYCVESGSVLNSAVLNRYDGYMPLTKNAAQQLLKRHIVTAEQIVTDKDIYTGPVYPLNGYYGWTRDNYGPVWIPKRGQSIKLTLENLPIYERCITAYEGNDLKVRGRNIYINGKLTDHYTFKMDYYWMMGDNRHNSLDSRYWGFVPEDHIVGKPLFIWWSSDPDRHGFGGIRWSRLFKWVGNIK</sequence>
<name>A0A9R1CC79_9BACT</name>
<comment type="catalytic activity">
    <reaction evidence="1 7">
        <text>Cleavage of hydrophobic, N-terminal signal or leader sequences from secreted and periplasmic proteins.</text>
        <dbReference type="EC" id="3.4.21.89"/>
    </reaction>
</comment>
<accession>A0A9R1CC79</accession>
<evidence type="ECO:0000256" key="3">
    <source>
        <dbReference type="ARBA" id="ARBA00013208"/>
    </source>
</evidence>
<dbReference type="InterPro" id="IPR000223">
    <property type="entry name" value="Pept_S26A_signal_pept_1"/>
</dbReference>
<feature type="transmembrane region" description="Helical" evidence="7">
    <location>
        <begin position="29"/>
        <end position="46"/>
    </location>
</feature>
<dbReference type="CDD" id="cd06530">
    <property type="entry name" value="S26_SPase_I"/>
    <property type="match status" value="1"/>
</dbReference>
<feature type="active site" evidence="6">
    <location>
        <position position="275"/>
    </location>
</feature>
<dbReference type="PANTHER" id="PTHR43390">
    <property type="entry name" value="SIGNAL PEPTIDASE I"/>
    <property type="match status" value="1"/>
</dbReference>
<dbReference type="Pfam" id="PF10502">
    <property type="entry name" value="Peptidase_S26"/>
    <property type="match status" value="2"/>
</dbReference>
<dbReference type="Proteomes" id="UP000825483">
    <property type="component" value="Unassembled WGS sequence"/>
</dbReference>
<feature type="domain" description="Peptidase S26" evidence="8">
    <location>
        <begin position="90"/>
        <end position="305"/>
    </location>
</feature>
<comment type="caution">
    <text evidence="7">Lacks conserved residue(s) required for the propagation of feature annotation.</text>
</comment>
<feature type="transmembrane region" description="Helical" evidence="7">
    <location>
        <begin position="92"/>
        <end position="115"/>
    </location>
</feature>
<dbReference type="GO" id="GO:0016020">
    <property type="term" value="C:membrane"/>
    <property type="evidence" value="ECO:0007669"/>
    <property type="project" value="UniProtKB-SubCell"/>
</dbReference>
<dbReference type="PROSITE" id="PS00761">
    <property type="entry name" value="SPASE_I_3"/>
    <property type="match status" value="1"/>
</dbReference>
<protein>
    <recommendedName>
        <fullName evidence="4 7">Signal peptidase I</fullName>
        <ecNumber evidence="3 7">3.4.21.89</ecNumber>
    </recommendedName>
</protein>
<dbReference type="EMBL" id="BPUB01000002">
    <property type="protein sequence ID" value="GJG59874.1"/>
    <property type="molecule type" value="Genomic_DNA"/>
</dbReference>
<dbReference type="GO" id="GO:0004252">
    <property type="term" value="F:serine-type endopeptidase activity"/>
    <property type="evidence" value="ECO:0007669"/>
    <property type="project" value="InterPro"/>
</dbReference>
<evidence type="ECO:0000259" key="8">
    <source>
        <dbReference type="Pfam" id="PF10502"/>
    </source>
</evidence>
<dbReference type="GO" id="GO:0009003">
    <property type="term" value="F:signal peptidase activity"/>
    <property type="evidence" value="ECO:0007669"/>
    <property type="project" value="UniProtKB-EC"/>
</dbReference>
<reference evidence="9" key="1">
    <citation type="journal article" date="2022" name="Int. J. Syst. Evol. Microbiol.">
        <title>Prevotella lacticifex sp. nov., isolated from the rumen of cows.</title>
        <authorList>
            <person name="Shinkai T."/>
            <person name="Ikeyama N."/>
            <person name="Kumagai M."/>
            <person name="Ohmori H."/>
            <person name="Sakamoto M."/>
            <person name="Ohkuma M."/>
            <person name="Mitsumori M."/>
        </authorList>
    </citation>
    <scope>NUCLEOTIDE SEQUENCE</scope>
    <source>
        <strain evidence="9">R5076</strain>
    </source>
</reference>
<proteinExistence type="inferred from homology"/>
<comment type="subcellular location">
    <subcellularLocation>
        <location evidence="7">Membrane</location>
        <topology evidence="7">Single-pass type II membrane protein</topology>
    </subcellularLocation>
</comment>
<evidence type="ECO:0000256" key="6">
    <source>
        <dbReference type="PIRSR" id="PIRSR600223-1"/>
    </source>
</evidence>
<dbReference type="InterPro" id="IPR019758">
    <property type="entry name" value="Pept_S26A_signal_pept_1_CS"/>
</dbReference>
<dbReference type="EC" id="3.4.21.89" evidence="3 7"/>
<gene>
    <name evidence="9" type="ORF">PRLR5076_27250</name>
</gene>
<dbReference type="GO" id="GO:0006465">
    <property type="term" value="P:signal peptide processing"/>
    <property type="evidence" value="ECO:0007669"/>
    <property type="project" value="InterPro"/>
</dbReference>
<feature type="domain" description="Peptidase S26" evidence="8">
    <location>
        <begin position="470"/>
        <end position="507"/>
    </location>
</feature>
<keyword evidence="5 7" id="KW-0378">Hydrolase</keyword>
<keyword evidence="10" id="KW-1185">Reference proteome</keyword>
<evidence type="ECO:0000256" key="1">
    <source>
        <dbReference type="ARBA" id="ARBA00000677"/>
    </source>
</evidence>
<dbReference type="AlphaFoldDB" id="A0A9R1CC79"/>
<comment type="caution">
    <text evidence="9">The sequence shown here is derived from an EMBL/GenBank/DDBJ whole genome shotgun (WGS) entry which is preliminary data.</text>
</comment>
<comment type="similarity">
    <text evidence="2 7">Belongs to the peptidase S26 family.</text>
</comment>
<evidence type="ECO:0000256" key="2">
    <source>
        <dbReference type="ARBA" id="ARBA00009370"/>
    </source>
</evidence>
<dbReference type="SUPFAM" id="SSF51306">
    <property type="entry name" value="LexA/Signal peptidase"/>
    <property type="match status" value="2"/>
</dbReference>
<dbReference type="PANTHER" id="PTHR43390:SF1">
    <property type="entry name" value="CHLOROPLAST PROCESSING PEPTIDASE"/>
    <property type="match status" value="1"/>
</dbReference>
<keyword evidence="7" id="KW-0645">Protease</keyword>
<dbReference type="NCBIfam" id="TIGR02227">
    <property type="entry name" value="sigpep_I_bact"/>
    <property type="match status" value="1"/>
</dbReference>
<evidence type="ECO:0000313" key="10">
    <source>
        <dbReference type="Proteomes" id="UP000825483"/>
    </source>
</evidence>
<keyword evidence="7" id="KW-0472">Membrane</keyword>
<dbReference type="PRINTS" id="PR00727">
    <property type="entry name" value="LEADERPTASE"/>
</dbReference>
<organism evidence="9 10">
    <name type="scientific">Prevotella lacticifex</name>
    <dbReference type="NCBI Taxonomy" id="2854755"/>
    <lineage>
        <taxon>Bacteria</taxon>
        <taxon>Pseudomonadati</taxon>
        <taxon>Bacteroidota</taxon>
        <taxon>Bacteroidia</taxon>
        <taxon>Bacteroidales</taxon>
        <taxon>Prevotellaceae</taxon>
        <taxon>Prevotella</taxon>
    </lineage>
</organism>
<keyword evidence="7" id="KW-1133">Transmembrane helix</keyword>
<dbReference type="Gene3D" id="2.10.109.10">
    <property type="entry name" value="Umud Fragment, subunit A"/>
    <property type="match status" value="2"/>
</dbReference>